<dbReference type="AlphaFoldDB" id="A0A9P6AZT7"/>
<dbReference type="EMBL" id="MU128954">
    <property type="protein sequence ID" value="KAF9515051.1"/>
    <property type="molecule type" value="Genomic_DNA"/>
</dbReference>
<reference evidence="2" key="1">
    <citation type="journal article" date="2020" name="Nat. Commun.">
        <title>Large-scale genome sequencing of mycorrhizal fungi provides insights into the early evolution of symbiotic traits.</title>
        <authorList>
            <person name="Miyauchi S."/>
            <person name="Kiss E."/>
            <person name="Kuo A."/>
            <person name="Drula E."/>
            <person name="Kohler A."/>
            <person name="Sanchez-Garcia M."/>
            <person name="Morin E."/>
            <person name="Andreopoulos B."/>
            <person name="Barry K.W."/>
            <person name="Bonito G."/>
            <person name="Buee M."/>
            <person name="Carver A."/>
            <person name="Chen C."/>
            <person name="Cichocki N."/>
            <person name="Clum A."/>
            <person name="Culley D."/>
            <person name="Crous P.W."/>
            <person name="Fauchery L."/>
            <person name="Girlanda M."/>
            <person name="Hayes R.D."/>
            <person name="Keri Z."/>
            <person name="LaButti K."/>
            <person name="Lipzen A."/>
            <person name="Lombard V."/>
            <person name="Magnuson J."/>
            <person name="Maillard F."/>
            <person name="Murat C."/>
            <person name="Nolan M."/>
            <person name="Ohm R.A."/>
            <person name="Pangilinan J."/>
            <person name="Pereira M.F."/>
            <person name="Perotto S."/>
            <person name="Peter M."/>
            <person name="Pfister S."/>
            <person name="Riley R."/>
            <person name="Sitrit Y."/>
            <person name="Stielow J.B."/>
            <person name="Szollosi G."/>
            <person name="Zifcakova L."/>
            <person name="Stursova M."/>
            <person name="Spatafora J.W."/>
            <person name="Tedersoo L."/>
            <person name="Vaario L.M."/>
            <person name="Yamada A."/>
            <person name="Yan M."/>
            <person name="Wang P."/>
            <person name="Xu J."/>
            <person name="Bruns T."/>
            <person name="Baldrian P."/>
            <person name="Vilgalys R."/>
            <person name="Dunand C."/>
            <person name="Henrissat B."/>
            <person name="Grigoriev I.V."/>
            <person name="Hibbett D."/>
            <person name="Nagy L.G."/>
            <person name="Martin F.M."/>
        </authorList>
    </citation>
    <scope>NUCLEOTIDE SEQUENCE</scope>
    <source>
        <strain evidence="2">UP504</strain>
    </source>
</reference>
<evidence type="ECO:0000313" key="3">
    <source>
        <dbReference type="Proteomes" id="UP000886523"/>
    </source>
</evidence>
<gene>
    <name evidence="2" type="ORF">BS47DRAFT_824991</name>
</gene>
<feature type="region of interest" description="Disordered" evidence="1">
    <location>
        <begin position="87"/>
        <end position="153"/>
    </location>
</feature>
<protein>
    <submittedName>
        <fullName evidence="2">Uncharacterized protein</fullName>
    </submittedName>
</protein>
<comment type="caution">
    <text evidence="2">The sequence shown here is derived from an EMBL/GenBank/DDBJ whole genome shotgun (WGS) entry which is preliminary data.</text>
</comment>
<proteinExistence type="predicted"/>
<organism evidence="2 3">
    <name type="scientific">Hydnum rufescens UP504</name>
    <dbReference type="NCBI Taxonomy" id="1448309"/>
    <lineage>
        <taxon>Eukaryota</taxon>
        <taxon>Fungi</taxon>
        <taxon>Dikarya</taxon>
        <taxon>Basidiomycota</taxon>
        <taxon>Agaricomycotina</taxon>
        <taxon>Agaricomycetes</taxon>
        <taxon>Cantharellales</taxon>
        <taxon>Hydnaceae</taxon>
        <taxon>Hydnum</taxon>
    </lineage>
</organism>
<feature type="compositionally biased region" description="Basic residues" evidence="1">
    <location>
        <begin position="214"/>
        <end position="223"/>
    </location>
</feature>
<name>A0A9P6AZT7_9AGAM</name>
<feature type="compositionally biased region" description="Acidic residues" evidence="1">
    <location>
        <begin position="87"/>
        <end position="96"/>
    </location>
</feature>
<feature type="compositionally biased region" description="Low complexity" evidence="1">
    <location>
        <begin position="108"/>
        <end position="119"/>
    </location>
</feature>
<sequence length="274" mass="29358">MHPFPLAAMAAVPEALSARPKNTRTYGKARADAVVPIEDRLAALDNASLKDLSLRHSQDSITSPPRSPDSDIGRFTYGWKARLEAIDAGEEDDDPPSLDYKPQPFRLSSPTSASSTNTPHNKRVQSPSRSASSSPVSAPAHPLDTPPSLPDLAFSRKRSRDMDAGPVIAASALDTISSSLHNISSSIYPTSRGMDAPGDPGLDQSDDDPPKKGEKGKKPKKLTKKVLIETQKESARLKAAKNVSLRGSGFAPKARPISNLLEILQHLVIPQAHT</sequence>
<dbReference type="Proteomes" id="UP000886523">
    <property type="component" value="Unassembled WGS sequence"/>
</dbReference>
<feature type="compositionally biased region" description="Low complexity" evidence="1">
    <location>
        <begin position="126"/>
        <end position="140"/>
    </location>
</feature>
<feature type="region of interest" description="Disordered" evidence="1">
    <location>
        <begin position="186"/>
        <end position="223"/>
    </location>
</feature>
<evidence type="ECO:0000256" key="1">
    <source>
        <dbReference type="SAM" id="MobiDB-lite"/>
    </source>
</evidence>
<accession>A0A9P6AZT7</accession>
<evidence type="ECO:0000313" key="2">
    <source>
        <dbReference type="EMBL" id="KAF9515051.1"/>
    </source>
</evidence>
<keyword evidence="3" id="KW-1185">Reference proteome</keyword>